<feature type="region of interest" description="Disordered" evidence="2">
    <location>
        <begin position="1"/>
        <end position="23"/>
    </location>
</feature>
<keyword evidence="3" id="KW-0472">Membrane</keyword>
<dbReference type="InterPro" id="IPR039672">
    <property type="entry name" value="MFS_2"/>
</dbReference>
<name>A0A398DIG7_9BACT</name>
<proteinExistence type="inferred from homology"/>
<keyword evidence="3" id="KW-0812">Transmembrane</keyword>
<dbReference type="AlphaFoldDB" id="A0A398DIG7"/>
<sequence>MGQDKTSVRLTPHAPDRANAPRKTSAAFGFRAIILSSPANLPGGNAHRWAGILTASWGPVGPKSGGTDMENKRNNQPGLEGRNIQTAGEVPGPVSGETLHEETVPVHGRIWVSAADGATAILCSVAEGSALTYYFTRVMGLAPHLASIVWLLFGIWNAFNDPLFGYISDRTRSRLGRRIPYIRYGAPLYAVAFAVFWIVLPGFKGNQTALFIQMLVGMFLFDALYTAIATAVYIMPYEMAVSNKARSSIFIWKIGFSLISTAFPIAIGLIQPGPSQDATPYRLIMVGLGILMAAVIYASTFFYKENHFQQEEEQFNFWKSLGACFRNKSFVVFESISFTVIYVQNQLMQGIYYYYDEVNMGVTKNTGTALTLGSLFVGAVLGLLLFLDRRDVWGVKCCVRVSAFMFGIGCVVGLLFPHQLIPMMIAFLLIGVGFTGGMYLIPLMNGDVIDADEYTTGLRREGTYAGVNSFVTKPAMSLAQAVFLGFLSRAGYDQSLAKGMQNASAEASIVRAWFLVPAVLLLACAVILRWYPLDGPSWEQIKTHLTVVHREKERKYLAEHGLK</sequence>
<feature type="transmembrane region" description="Helical" evidence="3">
    <location>
        <begin position="141"/>
        <end position="160"/>
    </location>
</feature>
<reference evidence="4 5" key="1">
    <citation type="submission" date="2018-09" db="EMBL/GenBank/DDBJ databases">
        <title>Discovery and Ecogenomic Context for Candidatus Cryosericales, a Global Caldiserica Order Active in Thawing Permafrost.</title>
        <authorList>
            <person name="Martinez M.A."/>
            <person name="Woodcroft B.J."/>
            <person name="Ignacio Espinoza J.C."/>
            <person name="Zayed A."/>
            <person name="Singleton C.M."/>
            <person name="Boyd J."/>
            <person name="Li Y.-F."/>
            <person name="Purvine S."/>
            <person name="Maughan H."/>
            <person name="Hodgkins S.B."/>
            <person name="Anderson D."/>
            <person name="Sederholm M."/>
            <person name="Temperton B."/>
            <person name="Saleska S.R."/>
            <person name="Tyson G.W."/>
            <person name="Rich V.I."/>
        </authorList>
    </citation>
    <scope>NUCLEOTIDE SEQUENCE [LARGE SCALE GENOMIC DNA]</scope>
    <source>
        <strain evidence="4 5">SMC1</strain>
    </source>
</reference>
<dbReference type="EMBL" id="QXIY01000053">
    <property type="protein sequence ID" value="RIE15446.1"/>
    <property type="molecule type" value="Genomic_DNA"/>
</dbReference>
<dbReference type="PANTHER" id="PTHR11328:SF24">
    <property type="entry name" value="MAJOR FACILITATOR SUPERFAMILY (MFS) PROFILE DOMAIN-CONTAINING PROTEIN"/>
    <property type="match status" value="1"/>
</dbReference>
<dbReference type="PANTHER" id="PTHR11328">
    <property type="entry name" value="MAJOR FACILITATOR SUPERFAMILY DOMAIN-CONTAINING PROTEIN"/>
    <property type="match status" value="1"/>
</dbReference>
<evidence type="ECO:0000256" key="2">
    <source>
        <dbReference type="SAM" id="MobiDB-lite"/>
    </source>
</evidence>
<gene>
    <name evidence="4" type="ORF">SMC1_10120</name>
</gene>
<dbReference type="GO" id="GO:0005886">
    <property type="term" value="C:plasma membrane"/>
    <property type="evidence" value="ECO:0007669"/>
    <property type="project" value="TreeGrafter"/>
</dbReference>
<feature type="region of interest" description="Disordered" evidence="2">
    <location>
        <begin position="60"/>
        <end position="97"/>
    </location>
</feature>
<evidence type="ECO:0000313" key="4">
    <source>
        <dbReference type="EMBL" id="RIE15446.1"/>
    </source>
</evidence>
<dbReference type="OrthoDB" id="9764596at2"/>
<dbReference type="Proteomes" id="UP000266113">
    <property type="component" value="Unassembled WGS sequence"/>
</dbReference>
<dbReference type="GO" id="GO:0015293">
    <property type="term" value="F:symporter activity"/>
    <property type="evidence" value="ECO:0007669"/>
    <property type="project" value="InterPro"/>
</dbReference>
<feature type="transmembrane region" description="Helical" evidence="3">
    <location>
        <begin position="475"/>
        <end position="492"/>
    </location>
</feature>
<comment type="similarity">
    <text evidence="1">Belongs to the sodium:galactoside symporter (TC 2.A.2) family.</text>
</comment>
<evidence type="ECO:0000313" key="5">
    <source>
        <dbReference type="Proteomes" id="UP000266113"/>
    </source>
</evidence>
<feature type="transmembrane region" description="Helical" evidence="3">
    <location>
        <begin position="369"/>
        <end position="387"/>
    </location>
</feature>
<feature type="transmembrane region" description="Helical" evidence="3">
    <location>
        <begin position="423"/>
        <end position="441"/>
    </location>
</feature>
<dbReference type="GO" id="GO:0008643">
    <property type="term" value="P:carbohydrate transport"/>
    <property type="evidence" value="ECO:0007669"/>
    <property type="project" value="InterPro"/>
</dbReference>
<feature type="transmembrane region" description="Helical" evidence="3">
    <location>
        <begin position="181"/>
        <end position="200"/>
    </location>
</feature>
<dbReference type="SUPFAM" id="SSF103473">
    <property type="entry name" value="MFS general substrate transporter"/>
    <property type="match status" value="1"/>
</dbReference>
<keyword evidence="5" id="KW-1185">Reference proteome</keyword>
<protein>
    <recommendedName>
        <fullName evidence="6">MFS transporter</fullName>
    </recommendedName>
</protein>
<feature type="transmembrane region" description="Helical" evidence="3">
    <location>
        <begin position="249"/>
        <end position="271"/>
    </location>
</feature>
<feature type="transmembrane region" description="Helical" evidence="3">
    <location>
        <begin position="512"/>
        <end position="531"/>
    </location>
</feature>
<feature type="transmembrane region" description="Helical" evidence="3">
    <location>
        <begin position="393"/>
        <end position="416"/>
    </location>
</feature>
<evidence type="ECO:0008006" key="6">
    <source>
        <dbReference type="Google" id="ProtNLM"/>
    </source>
</evidence>
<evidence type="ECO:0000256" key="1">
    <source>
        <dbReference type="ARBA" id="ARBA00009617"/>
    </source>
</evidence>
<dbReference type="Pfam" id="PF13347">
    <property type="entry name" value="MFS_2"/>
    <property type="match status" value="1"/>
</dbReference>
<feature type="transmembrane region" description="Helical" evidence="3">
    <location>
        <begin position="212"/>
        <end position="237"/>
    </location>
</feature>
<organism evidence="4 5">
    <name type="scientific">Candidatus Cryosericum septentrionale</name>
    <dbReference type="NCBI Taxonomy" id="2290913"/>
    <lineage>
        <taxon>Bacteria</taxon>
        <taxon>Pseudomonadati</taxon>
        <taxon>Caldisericota/Cryosericota group</taxon>
        <taxon>Candidatus Cryosericota</taxon>
        <taxon>Candidatus Cryosericia</taxon>
        <taxon>Candidatus Cryosericales</taxon>
        <taxon>Candidatus Cryosericaceae</taxon>
        <taxon>Candidatus Cryosericum</taxon>
    </lineage>
</organism>
<accession>A0A398DIG7</accession>
<evidence type="ECO:0000256" key="3">
    <source>
        <dbReference type="SAM" id="Phobius"/>
    </source>
</evidence>
<dbReference type="InterPro" id="IPR036259">
    <property type="entry name" value="MFS_trans_sf"/>
</dbReference>
<comment type="caution">
    <text evidence="4">The sequence shown here is derived from an EMBL/GenBank/DDBJ whole genome shotgun (WGS) entry which is preliminary data.</text>
</comment>
<feature type="transmembrane region" description="Helical" evidence="3">
    <location>
        <begin position="283"/>
        <end position="303"/>
    </location>
</feature>
<dbReference type="Gene3D" id="1.20.1250.20">
    <property type="entry name" value="MFS general substrate transporter like domains"/>
    <property type="match status" value="1"/>
</dbReference>
<keyword evidence="3" id="KW-1133">Transmembrane helix</keyword>